<keyword evidence="7" id="KW-1185">Reference proteome</keyword>
<dbReference type="EC" id="3.5.1.28" evidence="2"/>
<reference evidence="6 7" key="1">
    <citation type="submission" date="2018-11" db="EMBL/GenBank/DDBJ databases">
        <title>Novel Erysipelotrichaceae bacterium isolated from small intestine of a swine.</title>
        <authorList>
            <person name="Kim J.S."/>
            <person name="Choe H."/>
            <person name="Lee Y.R."/>
            <person name="Kim K.M."/>
            <person name="Park D.S."/>
        </authorList>
    </citation>
    <scope>NUCLEOTIDE SEQUENCE [LARGE SCALE GENOMIC DNA]</scope>
    <source>
        <strain evidence="6 7">SG0102</strain>
    </source>
</reference>
<dbReference type="InParanoid" id="A0A3G9JMF5"/>
<dbReference type="GO" id="GO:0009254">
    <property type="term" value="P:peptidoglycan turnover"/>
    <property type="evidence" value="ECO:0007669"/>
    <property type="project" value="TreeGrafter"/>
</dbReference>
<dbReference type="PANTHER" id="PTHR30417">
    <property type="entry name" value="N-ACETYLMURAMOYL-L-ALANINE AMIDASE AMID"/>
    <property type="match status" value="1"/>
</dbReference>
<dbReference type="GO" id="GO:0008745">
    <property type="term" value="F:N-acetylmuramoyl-L-alanine amidase activity"/>
    <property type="evidence" value="ECO:0007669"/>
    <property type="project" value="UniProtKB-EC"/>
</dbReference>
<evidence type="ECO:0000256" key="3">
    <source>
        <dbReference type="ARBA" id="ARBA00022801"/>
    </source>
</evidence>
<dbReference type="Pfam" id="PF01510">
    <property type="entry name" value="Amidase_2"/>
    <property type="match status" value="1"/>
</dbReference>
<keyword evidence="3" id="KW-0378">Hydrolase</keyword>
<feature type="domain" description="N-acetylmuramoyl-L-alanine amidase" evidence="5">
    <location>
        <begin position="66"/>
        <end position="194"/>
    </location>
</feature>
<proteinExistence type="predicted"/>
<comment type="catalytic activity">
    <reaction evidence="1">
        <text>Hydrolyzes the link between N-acetylmuramoyl residues and L-amino acid residues in certain cell-wall glycopeptides.</text>
        <dbReference type="EC" id="3.5.1.28"/>
    </reaction>
</comment>
<dbReference type="OrthoDB" id="9794294at2"/>
<evidence type="ECO:0000313" key="6">
    <source>
        <dbReference type="EMBL" id="BBH25388.1"/>
    </source>
</evidence>
<sequence length="221" mass="25394">MKHNKVRKKRARTINIKPFLVAAIVIALVYAYSYFSTLQYQYTITNGALTMNHYTVTQNYLTKNAYSRPGIALRKVNGVVVHYTANKNSTAKENRDYFESLATNHKTHASSHFIIDSDGSILQCIPLTEISYASNSRNVDTISIECCYEDDSGKFTRATYTSLIALVKALMNQYHLDANDVIRHYDITGKLCPIYFVRNPDEWLAFKKRLDQWSIFGIVYF</sequence>
<dbReference type="CDD" id="cd06583">
    <property type="entry name" value="PGRP"/>
    <property type="match status" value="1"/>
</dbReference>
<keyword evidence="4" id="KW-0961">Cell wall biogenesis/degradation</keyword>
<dbReference type="InterPro" id="IPR002502">
    <property type="entry name" value="Amidase_domain"/>
</dbReference>
<dbReference type="AlphaFoldDB" id="A0A3G9JMF5"/>
<name>A0A3G9JMF5_9FIRM</name>
<evidence type="ECO:0000313" key="7">
    <source>
        <dbReference type="Proteomes" id="UP000268059"/>
    </source>
</evidence>
<accession>A0A3G9JMF5</accession>
<dbReference type="InterPro" id="IPR051206">
    <property type="entry name" value="NAMLAA_amidase_2"/>
</dbReference>
<dbReference type="EMBL" id="AP019309">
    <property type="protein sequence ID" value="BBH25388.1"/>
    <property type="molecule type" value="Genomic_DNA"/>
</dbReference>
<dbReference type="Gene3D" id="3.40.80.10">
    <property type="entry name" value="Peptidoglycan recognition protein-like"/>
    <property type="match status" value="1"/>
</dbReference>
<gene>
    <name evidence="6" type="ORF">SG0102_03220</name>
</gene>
<dbReference type="SMART" id="SM00644">
    <property type="entry name" value="Ami_2"/>
    <property type="match status" value="1"/>
</dbReference>
<dbReference type="GO" id="GO:0009253">
    <property type="term" value="P:peptidoglycan catabolic process"/>
    <property type="evidence" value="ECO:0007669"/>
    <property type="project" value="InterPro"/>
</dbReference>
<dbReference type="SUPFAM" id="SSF55846">
    <property type="entry name" value="N-acetylmuramoyl-L-alanine amidase-like"/>
    <property type="match status" value="1"/>
</dbReference>
<dbReference type="Proteomes" id="UP000268059">
    <property type="component" value="Chromosome"/>
</dbReference>
<evidence type="ECO:0000259" key="5">
    <source>
        <dbReference type="SMART" id="SM00644"/>
    </source>
</evidence>
<dbReference type="GO" id="GO:0071555">
    <property type="term" value="P:cell wall organization"/>
    <property type="evidence" value="ECO:0007669"/>
    <property type="project" value="UniProtKB-KW"/>
</dbReference>
<dbReference type="RefSeq" id="WP_125118339.1">
    <property type="nucleotide sequence ID" value="NZ_AP019309.1"/>
</dbReference>
<dbReference type="FunCoup" id="A0A3G9JMF5">
    <property type="interactions" value="4"/>
</dbReference>
<dbReference type="InterPro" id="IPR036505">
    <property type="entry name" value="Amidase/PGRP_sf"/>
</dbReference>
<organism evidence="6 7">
    <name type="scientific">Intestinibaculum porci</name>
    <dbReference type="NCBI Taxonomy" id="2487118"/>
    <lineage>
        <taxon>Bacteria</taxon>
        <taxon>Bacillati</taxon>
        <taxon>Bacillota</taxon>
        <taxon>Erysipelotrichia</taxon>
        <taxon>Erysipelotrichales</taxon>
        <taxon>Erysipelotrichaceae</taxon>
        <taxon>Intestinibaculum</taxon>
    </lineage>
</organism>
<evidence type="ECO:0000256" key="4">
    <source>
        <dbReference type="ARBA" id="ARBA00023316"/>
    </source>
</evidence>
<dbReference type="PANTHER" id="PTHR30417:SF1">
    <property type="entry name" value="N-ACETYLMURAMOYL-L-ALANINE AMIDASE AMID"/>
    <property type="match status" value="1"/>
</dbReference>
<evidence type="ECO:0000256" key="2">
    <source>
        <dbReference type="ARBA" id="ARBA00011901"/>
    </source>
</evidence>
<protein>
    <recommendedName>
        <fullName evidence="2">N-acetylmuramoyl-L-alanine amidase</fullName>
        <ecNumber evidence="2">3.5.1.28</ecNumber>
    </recommendedName>
</protein>
<dbReference type="KEGG" id="ebm:SG0102_03220"/>
<evidence type="ECO:0000256" key="1">
    <source>
        <dbReference type="ARBA" id="ARBA00001561"/>
    </source>
</evidence>